<protein>
    <submittedName>
        <fullName evidence="2">Uncharacterized protein</fullName>
    </submittedName>
</protein>
<gene>
    <name evidence="2" type="ORF">HCN44_004383</name>
</gene>
<keyword evidence="1" id="KW-0472">Membrane</keyword>
<proteinExistence type="predicted"/>
<evidence type="ECO:0000313" key="2">
    <source>
        <dbReference type="EMBL" id="KAF7994911.1"/>
    </source>
</evidence>
<sequence>MDLQINKISSKEDEVRKTFSDAISYCTELLRRKKYYDDVENDTMSRQSALLGQKFFEILQNARNELLAEETKLNDKKTPISSRVNKEKKSTNKKIDSTDKIKETVSKYFDSTYKQRAAVTKADKNLNNNVIEINDIADESVEDNLNNTLENLIDKNTDDVCTSNKNNTGDIVVQQVDKNSTGIIDNQIKQNSTGIINNQIEKESTGIIDDKIEKESTGIIHQIEKESTGIIDDKIEKESTGIINHQIEKELTSIIDDKIEKESTGIINNHLEKESTGIINNQIVKESTGIINNQIVKESTGIINHQIEKKSTGIIDDKIAKNLTAVINEKIRETVNAMVNQDKENMCVKNTNINANCPDKNVAEKQDNTQHVNEKISLVNKDQAVTKQIVINENKQSPEQSNSINNNVVVIKTEPVDCPDENDEVSSTMFKSPTVPPLVPVTTEDGLRKIKKELVSSTSDNEFYSNRTIITRKSIMYVSGGRIQALDFPLKHKAGREQINTHTISFVIFSAKIIIIVLINIKYKLEKKKKKKKEYPI</sequence>
<dbReference type="EMBL" id="JACMRX010000002">
    <property type="protein sequence ID" value="KAF7994911.1"/>
    <property type="molecule type" value="Genomic_DNA"/>
</dbReference>
<keyword evidence="1" id="KW-0812">Transmembrane</keyword>
<organism evidence="2 3">
    <name type="scientific">Aphidius gifuensis</name>
    <name type="common">Parasitoid wasp</name>
    <dbReference type="NCBI Taxonomy" id="684658"/>
    <lineage>
        <taxon>Eukaryota</taxon>
        <taxon>Metazoa</taxon>
        <taxon>Ecdysozoa</taxon>
        <taxon>Arthropoda</taxon>
        <taxon>Hexapoda</taxon>
        <taxon>Insecta</taxon>
        <taxon>Pterygota</taxon>
        <taxon>Neoptera</taxon>
        <taxon>Endopterygota</taxon>
        <taxon>Hymenoptera</taxon>
        <taxon>Apocrita</taxon>
        <taxon>Ichneumonoidea</taxon>
        <taxon>Braconidae</taxon>
        <taxon>Aphidiinae</taxon>
        <taxon>Aphidius</taxon>
    </lineage>
</organism>
<dbReference type="Proteomes" id="UP000639338">
    <property type="component" value="Unassembled WGS sequence"/>
</dbReference>
<comment type="caution">
    <text evidence="2">The sequence shown here is derived from an EMBL/GenBank/DDBJ whole genome shotgun (WGS) entry which is preliminary data.</text>
</comment>
<dbReference type="AlphaFoldDB" id="A0A834XZ34"/>
<keyword evidence="3" id="KW-1185">Reference proteome</keyword>
<accession>A0A834XZ34</accession>
<evidence type="ECO:0000313" key="3">
    <source>
        <dbReference type="Proteomes" id="UP000639338"/>
    </source>
</evidence>
<evidence type="ECO:0000256" key="1">
    <source>
        <dbReference type="SAM" id="Phobius"/>
    </source>
</evidence>
<name>A0A834XZ34_APHGI</name>
<keyword evidence="1" id="KW-1133">Transmembrane helix</keyword>
<reference evidence="2 3" key="1">
    <citation type="submission" date="2020-08" db="EMBL/GenBank/DDBJ databases">
        <title>Aphidius gifuensis genome sequencing and assembly.</title>
        <authorList>
            <person name="Du Z."/>
        </authorList>
    </citation>
    <scope>NUCLEOTIDE SEQUENCE [LARGE SCALE GENOMIC DNA]</scope>
    <source>
        <strain evidence="2">YNYX2018</strain>
        <tissue evidence="2">Adults</tissue>
    </source>
</reference>
<feature type="transmembrane region" description="Helical" evidence="1">
    <location>
        <begin position="503"/>
        <end position="523"/>
    </location>
</feature>